<organism evidence="1 2">
    <name type="scientific">Bradyrhizobium iriomotense</name>
    <dbReference type="NCBI Taxonomy" id="441950"/>
    <lineage>
        <taxon>Bacteria</taxon>
        <taxon>Pseudomonadati</taxon>
        <taxon>Pseudomonadota</taxon>
        <taxon>Alphaproteobacteria</taxon>
        <taxon>Hyphomicrobiales</taxon>
        <taxon>Nitrobacteraceae</taxon>
        <taxon>Bradyrhizobium</taxon>
    </lineage>
</organism>
<name>A0ABQ6AR45_9BRAD</name>
<dbReference type="Proteomes" id="UP001156905">
    <property type="component" value="Unassembled WGS sequence"/>
</dbReference>
<evidence type="ECO:0000313" key="1">
    <source>
        <dbReference type="EMBL" id="GLR84732.1"/>
    </source>
</evidence>
<comment type="caution">
    <text evidence="1">The sequence shown here is derived from an EMBL/GenBank/DDBJ whole genome shotgun (WGS) entry which is preliminary data.</text>
</comment>
<accession>A0ABQ6AR45</accession>
<evidence type="ECO:0000313" key="2">
    <source>
        <dbReference type="Proteomes" id="UP001156905"/>
    </source>
</evidence>
<sequence length="126" mass="14268">MLTDALVAMGHLVLTDDGGELTSSGESFLRKLGIDVASPSRTRRLFCQPCLDWTERRYHLKGLLGAAILRRLLELGWFERIPESRALRLTSRGREGLSEIFHVEFDGQPAAWGERSETQQRTSRGR</sequence>
<keyword evidence="2" id="KW-1185">Reference proteome</keyword>
<dbReference type="EMBL" id="BSOW01000004">
    <property type="protein sequence ID" value="GLR84732.1"/>
    <property type="molecule type" value="Genomic_DNA"/>
</dbReference>
<proteinExistence type="predicted"/>
<reference evidence="2" key="1">
    <citation type="journal article" date="2019" name="Int. J. Syst. Evol. Microbiol.">
        <title>The Global Catalogue of Microorganisms (GCM) 10K type strain sequencing project: providing services to taxonomists for standard genome sequencing and annotation.</title>
        <authorList>
            <consortium name="The Broad Institute Genomics Platform"/>
            <consortium name="The Broad Institute Genome Sequencing Center for Infectious Disease"/>
            <person name="Wu L."/>
            <person name="Ma J."/>
        </authorList>
    </citation>
    <scope>NUCLEOTIDE SEQUENCE [LARGE SCALE GENOMIC DNA]</scope>
    <source>
        <strain evidence="2">NBRC 102520</strain>
    </source>
</reference>
<protein>
    <recommendedName>
        <fullName evidence="3">Transcriptional regulator</fullName>
    </recommendedName>
</protein>
<evidence type="ECO:0008006" key="3">
    <source>
        <dbReference type="Google" id="ProtNLM"/>
    </source>
</evidence>
<gene>
    <name evidence="1" type="ORF">GCM10007857_14420</name>
</gene>
<dbReference type="RefSeq" id="WP_284262821.1">
    <property type="nucleotide sequence ID" value="NZ_BSOW01000004.1"/>
</dbReference>